<dbReference type="EMBL" id="UPPP01000085">
    <property type="protein sequence ID" value="VBB08230.1"/>
    <property type="molecule type" value="Genomic_DNA"/>
</dbReference>
<comment type="similarity">
    <text evidence="1 3">Belongs to the TPP enzyme family.</text>
</comment>
<dbReference type="InterPro" id="IPR012000">
    <property type="entry name" value="Thiamin_PyroP_enz_cen_dom"/>
</dbReference>
<dbReference type="InterPro" id="IPR000399">
    <property type="entry name" value="TPP-bd_CS"/>
</dbReference>
<dbReference type="Gene3D" id="3.40.50.970">
    <property type="match status" value="2"/>
</dbReference>
<accession>A0A498RBA0</accession>
<proteinExistence type="inferred from homology"/>
<feature type="domain" description="Thiamine pyrophosphate enzyme TPP-binding" evidence="5">
    <location>
        <begin position="415"/>
        <end position="573"/>
    </location>
</feature>
<dbReference type="PANTHER" id="PTHR18968">
    <property type="entry name" value="THIAMINE PYROPHOSPHATE ENZYMES"/>
    <property type="match status" value="1"/>
</dbReference>
<evidence type="ECO:0000313" key="7">
    <source>
        <dbReference type="EMBL" id="VBB08230.1"/>
    </source>
</evidence>
<organism evidence="7 8">
    <name type="scientific">Lucifera butyrica</name>
    <dbReference type="NCBI Taxonomy" id="1351585"/>
    <lineage>
        <taxon>Bacteria</taxon>
        <taxon>Bacillati</taxon>
        <taxon>Bacillota</taxon>
        <taxon>Negativicutes</taxon>
        <taxon>Veillonellales</taxon>
        <taxon>Veillonellaceae</taxon>
        <taxon>Lucifera</taxon>
    </lineage>
</organism>
<dbReference type="RefSeq" id="WP_122629147.1">
    <property type="nucleotide sequence ID" value="NZ_UPPP01000085.1"/>
</dbReference>
<dbReference type="GO" id="GO:0009097">
    <property type="term" value="P:isoleucine biosynthetic process"/>
    <property type="evidence" value="ECO:0007669"/>
    <property type="project" value="TreeGrafter"/>
</dbReference>
<dbReference type="InterPro" id="IPR011766">
    <property type="entry name" value="TPP_enzyme_TPP-bd"/>
</dbReference>
<dbReference type="InterPro" id="IPR012001">
    <property type="entry name" value="Thiamin_PyroP_enz_TPP-bd_dom"/>
</dbReference>
<feature type="domain" description="Thiamine pyrophosphate enzyme central" evidence="4">
    <location>
        <begin position="219"/>
        <end position="353"/>
    </location>
</feature>
<protein>
    <submittedName>
        <fullName evidence="7">3 5/4-trihydroxycyclohexa-1 2-dione hydrolase</fullName>
    </submittedName>
</protein>
<dbReference type="PANTHER" id="PTHR18968:SF9">
    <property type="entry name" value="3D-(3,5_4)-TRIHYDROXYCYCLOHEXANE-1,2-DIONE HYDROLASE"/>
    <property type="match status" value="1"/>
</dbReference>
<gene>
    <name evidence="7" type="ORF">LUCI_3499</name>
</gene>
<dbReference type="GO" id="GO:0016823">
    <property type="term" value="F:hydrolase activity, acting on acid carbon-carbon bonds, in ketonic substances"/>
    <property type="evidence" value="ECO:0007669"/>
    <property type="project" value="InterPro"/>
</dbReference>
<dbReference type="SUPFAM" id="SSF52467">
    <property type="entry name" value="DHS-like NAD/FAD-binding domain"/>
    <property type="match status" value="1"/>
</dbReference>
<dbReference type="GO" id="GO:0019310">
    <property type="term" value="P:inositol catabolic process"/>
    <property type="evidence" value="ECO:0007669"/>
    <property type="project" value="InterPro"/>
</dbReference>
<evidence type="ECO:0000256" key="1">
    <source>
        <dbReference type="ARBA" id="ARBA00007812"/>
    </source>
</evidence>
<dbReference type="GO" id="GO:0000287">
    <property type="term" value="F:magnesium ion binding"/>
    <property type="evidence" value="ECO:0007669"/>
    <property type="project" value="InterPro"/>
</dbReference>
<dbReference type="CDD" id="cd02003">
    <property type="entry name" value="TPP_IolD"/>
    <property type="match status" value="1"/>
</dbReference>
<dbReference type="NCBIfam" id="TIGR04377">
    <property type="entry name" value="myo_inos_iolD"/>
    <property type="match status" value="1"/>
</dbReference>
<dbReference type="AlphaFoldDB" id="A0A498RBA0"/>
<dbReference type="GO" id="GO:0003984">
    <property type="term" value="F:acetolactate synthase activity"/>
    <property type="evidence" value="ECO:0007669"/>
    <property type="project" value="TreeGrafter"/>
</dbReference>
<dbReference type="Gene3D" id="3.40.50.1220">
    <property type="entry name" value="TPP-binding domain"/>
    <property type="match status" value="1"/>
</dbReference>
<evidence type="ECO:0000256" key="2">
    <source>
        <dbReference type="ARBA" id="ARBA00023052"/>
    </source>
</evidence>
<dbReference type="PROSITE" id="PS00187">
    <property type="entry name" value="TPP_ENZYMES"/>
    <property type="match status" value="1"/>
</dbReference>
<keyword evidence="7" id="KW-0378">Hydrolase</keyword>
<reference evidence="7 8" key="1">
    <citation type="submission" date="2018-06" db="EMBL/GenBank/DDBJ databases">
        <authorList>
            <person name="Strepis N."/>
        </authorList>
    </citation>
    <scope>NUCLEOTIDE SEQUENCE [LARGE SCALE GENOMIC DNA]</scope>
    <source>
        <strain evidence="7">LUCI</strain>
    </source>
</reference>
<dbReference type="Pfam" id="PF02776">
    <property type="entry name" value="TPP_enzyme_N"/>
    <property type="match status" value="1"/>
</dbReference>
<sequence length="618" mass="67121">MKTIRLTMGQALLRFLDNQYIEFDGIETKFVHGVFTIFGHGVVVGFGEALEQYRGDMVVYQGKNEQGMAQAAIGFAKQKNRRQIIACTSSIGPGALNMVTAAGTASVNRIPLLLLPGDTFACRQPDPVLQQLENPASLSITANDAFKPVSRYWDRVVRPEQLMTAMLNAMRVLTDPAETGAVTVCLSQDVEGEAYDYPEEFLAKRVHHITRRLPTQGELERATAKIRGKKKPLLICGGGAVYAEAGEALARFAEQTSIPLGETQAGKGAIPWNHPLNLGGIGVTGGLAANRLAAEADLVIAVGTRLSDFTTASKWLFQNPDVEFLAINVSAFDAYKMNATTIVADAKETLTALTGALADYRSAYTGEIAAVKAEWNREVDRLYQEDRPAGLSQTRALGVIQELIGDDAVVVGSSGSLPGDLQRLWRPVKPKTYHLEYGFSCMGYEVCAALGAKMAAPEREVYSLVGDGSYLMLHSELVTSLQEGYKINILLFDNSGFGCIENLQNEQGIPSFATQFKFRDAATGRLSGADLPISYAACAQGYGAKTYTVHTVEELKAALASAKKETVSTLIDIKVLPKTMTGGYEAWWRVGVPEVSERESVRRAHAKLVKEVQKTKKF</sequence>
<dbReference type="InterPro" id="IPR029061">
    <property type="entry name" value="THDP-binding"/>
</dbReference>
<evidence type="ECO:0000313" key="8">
    <source>
        <dbReference type="Proteomes" id="UP000277811"/>
    </source>
</evidence>
<evidence type="ECO:0000259" key="5">
    <source>
        <dbReference type="Pfam" id="PF02775"/>
    </source>
</evidence>
<dbReference type="InterPro" id="IPR045229">
    <property type="entry name" value="TPP_enz"/>
</dbReference>
<dbReference type="OrthoDB" id="4494979at2"/>
<dbReference type="Pfam" id="PF00205">
    <property type="entry name" value="TPP_enzyme_M"/>
    <property type="match status" value="1"/>
</dbReference>
<dbReference type="GO" id="GO:0009099">
    <property type="term" value="P:L-valine biosynthetic process"/>
    <property type="evidence" value="ECO:0007669"/>
    <property type="project" value="TreeGrafter"/>
</dbReference>
<dbReference type="GO" id="GO:0030976">
    <property type="term" value="F:thiamine pyrophosphate binding"/>
    <property type="evidence" value="ECO:0007669"/>
    <property type="project" value="InterPro"/>
</dbReference>
<dbReference type="CDD" id="cd07035">
    <property type="entry name" value="TPP_PYR_POX_like"/>
    <property type="match status" value="1"/>
</dbReference>
<dbReference type="InterPro" id="IPR029035">
    <property type="entry name" value="DHS-like_NAD/FAD-binding_dom"/>
</dbReference>
<dbReference type="SUPFAM" id="SSF52518">
    <property type="entry name" value="Thiamin diphosphate-binding fold (THDP-binding)"/>
    <property type="match status" value="2"/>
</dbReference>
<dbReference type="GO" id="GO:0005948">
    <property type="term" value="C:acetolactate synthase complex"/>
    <property type="evidence" value="ECO:0007669"/>
    <property type="project" value="TreeGrafter"/>
</dbReference>
<feature type="domain" description="Thiamine pyrophosphate enzyme N-terminal TPP-binding" evidence="6">
    <location>
        <begin position="32"/>
        <end position="125"/>
    </location>
</feature>
<dbReference type="GO" id="GO:0050660">
    <property type="term" value="F:flavin adenine dinucleotide binding"/>
    <property type="evidence" value="ECO:0007669"/>
    <property type="project" value="TreeGrafter"/>
</dbReference>
<dbReference type="InterPro" id="IPR030817">
    <property type="entry name" value="Myo_inos_IolD"/>
</dbReference>
<dbReference type="Pfam" id="PF02775">
    <property type="entry name" value="TPP_enzyme_C"/>
    <property type="match status" value="1"/>
</dbReference>
<dbReference type="Proteomes" id="UP000277811">
    <property type="component" value="Unassembled WGS sequence"/>
</dbReference>
<name>A0A498RBA0_9FIRM</name>
<evidence type="ECO:0000259" key="6">
    <source>
        <dbReference type="Pfam" id="PF02776"/>
    </source>
</evidence>
<evidence type="ECO:0000256" key="3">
    <source>
        <dbReference type="RuleBase" id="RU362132"/>
    </source>
</evidence>
<keyword evidence="8" id="KW-1185">Reference proteome</keyword>
<keyword evidence="2 3" id="KW-0786">Thiamine pyrophosphate</keyword>
<evidence type="ECO:0000259" key="4">
    <source>
        <dbReference type="Pfam" id="PF00205"/>
    </source>
</evidence>